<feature type="domain" description="CEP76/DRC7 peptidase-like" evidence="4">
    <location>
        <begin position="928"/>
        <end position="1044"/>
    </location>
</feature>
<dbReference type="EMBL" id="JABEBT010000089">
    <property type="protein sequence ID" value="KAF7632953.1"/>
    <property type="molecule type" value="Genomic_DNA"/>
</dbReference>
<dbReference type="InterPro" id="IPR000008">
    <property type="entry name" value="C2_dom"/>
</dbReference>
<feature type="coiled-coil region" evidence="1">
    <location>
        <begin position="560"/>
        <end position="590"/>
    </location>
</feature>
<dbReference type="GO" id="GO:1905515">
    <property type="term" value="P:non-motile cilium assembly"/>
    <property type="evidence" value="ECO:0007669"/>
    <property type="project" value="TreeGrafter"/>
</dbReference>
<organism evidence="5 6">
    <name type="scientific">Meloidogyne graminicola</name>
    <dbReference type="NCBI Taxonomy" id="189291"/>
    <lineage>
        <taxon>Eukaryota</taxon>
        <taxon>Metazoa</taxon>
        <taxon>Ecdysozoa</taxon>
        <taxon>Nematoda</taxon>
        <taxon>Chromadorea</taxon>
        <taxon>Rhabditida</taxon>
        <taxon>Tylenchina</taxon>
        <taxon>Tylenchomorpha</taxon>
        <taxon>Tylenchoidea</taxon>
        <taxon>Meloidogynidae</taxon>
        <taxon>Meloidogyninae</taxon>
        <taxon>Meloidogyne</taxon>
    </lineage>
</organism>
<feature type="domain" description="C2" evidence="2">
    <location>
        <begin position="668"/>
        <end position="743"/>
    </location>
</feature>
<dbReference type="Proteomes" id="UP000605970">
    <property type="component" value="Unassembled WGS sequence"/>
</dbReference>
<proteinExistence type="predicted"/>
<dbReference type="GO" id="GO:0035869">
    <property type="term" value="C:ciliary transition zone"/>
    <property type="evidence" value="ECO:0007669"/>
    <property type="project" value="TreeGrafter"/>
</dbReference>
<dbReference type="InterPro" id="IPR052434">
    <property type="entry name" value="Tectonic-like_complex_comp"/>
</dbReference>
<dbReference type="GO" id="GO:1904491">
    <property type="term" value="P:protein localization to ciliary transition zone"/>
    <property type="evidence" value="ECO:0007669"/>
    <property type="project" value="TreeGrafter"/>
</dbReference>
<evidence type="ECO:0000259" key="3">
    <source>
        <dbReference type="Pfam" id="PF15625"/>
    </source>
</evidence>
<reference evidence="5" key="1">
    <citation type="journal article" date="2020" name="Ecol. Evol.">
        <title>Genome structure and content of the rice root-knot nematode (Meloidogyne graminicola).</title>
        <authorList>
            <person name="Phan N.T."/>
            <person name="Danchin E.G.J."/>
            <person name="Klopp C."/>
            <person name="Perfus-Barbeoch L."/>
            <person name="Kozlowski D.K."/>
            <person name="Koutsovoulos G.D."/>
            <person name="Lopez-Roques C."/>
            <person name="Bouchez O."/>
            <person name="Zahm M."/>
            <person name="Besnard G."/>
            <person name="Bellafiore S."/>
        </authorList>
    </citation>
    <scope>NUCLEOTIDE SEQUENCE</scope>
    <source>
        <strain evidence="5">VN-18</strain>
    </source>
</reference>
<dbReference type="InterPro" id="IPR035892">
    <property type="entry name" value="C2_domain_sf"/>
</dbReference>
<dbReference type="Pfam" id="PF15625">
    <property type="entry name" value="CC2D2AN-C2"/>
    <property type="match status" value="1"/>
</dbReference>
<dbReference type="InterPro" id="IPR056290">
    <property type="entry name" value="CEPT76/DRC7_peptidase-like_dom"/>
</dbReference>
<sequence>MSTFHKQNASQAWVETVQTVKGDTHDDEKTKRLKEISLSDKKIEQSIQLGTKYVDSQLHWEKQLIDDVITTTQSRNEQNKKRLLIYSSALPTNFESDAKFKQLIAWKKVDKNERKDDIEKAKEMDKISNMPDFNLNANLIKKFTQTNKTIWQKPISSVEWLKLTENRRWANQRQTGLWIDLQDIEFDHHWLFTRAEAAERELLAAYDAWVEVHQQVLNLVKSWFSIREQMLGNDEEIQEDAKNSEELNSLFNQIIERQTVLDRCRASLERAWAGTDQTRGRYFMERIKGNLEVFELDSKDELPTQLEAFFRSPLFVLSERSVKGDEEGGQQQQIPEIENQRRQAILNCRYQVQIFFNDLLVCSSQEQKMEWPEFTIPFGEIISLRIFEKPEQLCLVLKEKFGQGGNWQNLANIFVPLPQILSEEEELNDEGNELKNNKWITKSGIQFASTIVRKSFKGSLGCGQGGLPFTNGRLFCSVKWQGADEIYKKRIRHSKRIKKEEKNLIKNSILYEESLLYSEQILQSDLRLLLLKKRWNIRKNKNNNLIKELNIIPIEINKKIEKIEDDLNLNEEINREEETELEKNKRLGKEFILKLREHLRGSGEQQRRERDLAELIREEPIPNFSLDLITSLINGRNMDLSRRLKPYRGNIITEQHFYHDQKAHNCIRLIINIQSANAIPQRINNEPMQIYLVCSIKGQSQITSTSSGYQPNWHETLIFDIPFEKDFDEEETFLIIELFDREIINFEGDDREYDIKHERVENRWLGFASILLNSTAINYWKNKKMDGYLSLQLPLFYTGYKIPSFDEIPTTLRIRLSIDSPLFTPIINPSEHLKNELIGETDNNNIIINCLKFQSKFCQHFPLRRINTLAINSCGKKIIICQFLREIIPPIQIINLFNLQPKKAVKLASKITSSIPLIFEKNFNFLPIWLTVEEVVRIGYACPDELGILLCCWLMGLGLNCYVILGSTLSNGPNCAFVLIKFNDGEQWLIDPISGFYFSPTNPNCPLLSIGTVFNSKNIFINIQNGENPCQLNFDFSKKNCWSTIFGKEENLISIQSEYLIYEPIKEIDSNLLLETRTSLERELRLAFDETRPFAIPQWNLLASRNLNLRELLFAYWSQNFITIEENIQQQQKQIN</sequence>
<evidence type="ECO:0000259" key="4">
    <source>
        <dbReference type="Pfam" id="PF24656"/>
    </source>
</evidence>
<evidence type="ECO:0000259" key="2">
    <source>
        <dbReference type="Pfam" id="PF00168"/>
    </source>
</evidence>
<dbReference type="SUPFAM" id="SSF49562">
    <property type="entry name" value="C2 domain (Calcium/lipid-binding domain, CaLB)"/>
    <property type="match status" value="1"/>
</dbReference>
<dbReference type="AlphaFoldDB" id="A0A8S9ZIA3"/>
<dbReference type="Pfam" id="PF00168">
    <property type="entry name" value="C2"/>
    <property type="match status" value="1"/>
</dbReference>
<dbReference type="PANTHER" id="PTHR20837">
    <property type="entry name" value="CENTROSOMAL PROTEIN-RELATED"/>
    <property type="match status" value="1"/>
</dbReference>
<accession>A0A8S9ZIA3</accession>
<keyword evidence="6" id="KW-1185">Reference proteome</keyword>
<evidence type="ECO:0000313" key="5">
    <source>
        <dbReference type="EMBL" id="KAF7632953.1"/>
    </source>
</evidence>
<dbReference type="InterPro" id="IPR028928">
    <property type="entry name" value="CC2D2AN-C2"/>
</dbReference>
<dbReference type="Gene3D" id="2.60.40.150">
    <property type="entry name" value="C2 domain"/>
    <property type="match status" value="1"/>
</dbReference>
<protein>
    <submittedName>
        <fullName evidence="5">CC2D2AN-C2 domain-containing protein</fullName>
    </submittedName>
</protein>
<evidence type="ECO:0000256" key="1">
    <source>
        <dbReference type="SAM" id="Coils"/>
    </source>
</evidence>
<dbReference type="PANTHER" id="PTHR20837:SF0">
    <property type="entry name" value="COILED-COIL AND C2 DOMAIN-CONTAINING PROTEIN 2A"/>
    <property type="match status" value="1"/>
</dbReference>
<feature type="domain" description="CC2D2A N-terminal C2" evidence="3">
    <location>
        <begin position="325"/>
        <end position="481"/>
    </location>
</feature>
<name>A0A8S9ZIA3_9BILA</name>
<comment type="caution">
    <text evidence="5">The sequence shown here is derived from an EMBL/GenBank/DDBJ whole genome shotgun (WGS) entry which is preliminary data.</text>
</comment>
<evidence type="ECO:0000313" key="6">
    <source>
        <dbReference type="Proteomes" id="UP000605970"/>
    </source>
</evidence>
<dbReference type="Pfam" id="PF24656">
    <property type="entry name" value="CEPT76_peptidase"/>
    <property type="match status" value="1"/>
</dbReference>
<keyword evidence="1" id="KW-0175">Coiled coil</keyword>
<gene>
    <name evidence="5" type="ORF">Mgra_00007656</name>
</gene>
<dbReference type="OrthoDB" id="2162143at2759"/>